<dbReference type="EMBL" id="SORI01000007">
    <property type="protein sequence ID" value="TDY60887.1"/>
    <property type="molecule type" value="Genomic_DNA"/>
</dbReference>
<protein>
    <submittedName>
        <fullName evidence="2">Energy-coupling factor transport system substrate-specific component</fullName>
    </submittedName>
</protein>
<dbReference type="Gene3D" id="1.10.1760.20">
    <property type="match status" value="1"/>
</dbReference>
<dbReference type="InterPro" id="IPR024529">
    <property type="entry name" value="ECF_trnsprt_substrate-spec"/>
</dbReference>
<gene>
    <name evidence="2" type="ORF">C8D99_10794</name>
</gene>
<accession>A0A4R8M9Y6</accession>
<comment type="caution">
    <text evidence="2">The sequence shown here is derived from an EMBL/GenBank/DDBJ whole genome shotgun (WGS) entry which is preliminary data.</text>
</comment>
<feature type="transmembrane region" description="Helical" evidence="1">
    <location>
        <begin position="67"/>
        <end position="85"/>
    </location>
</feature>
<dbReference type="Pfam" id="PF12822">
    <property type="entry name" value="ECF_trnsprt"/>
    <property type="match status" value="1"/>
</dbReference>
<evidence type="ECO:0000313" key="2">
    <source>
        <dbReference type="EMBL" id="TDY60887.1"/>
    </source>
</evidence>
<keyword evidence="1" id="KW-0472">Membrane</keyword>
<feature type="transmembrane region" description="Helical" evidence="1">
    <location>
        <begin position="91"/>
        <end position="111"/>
    </location>
</feature>
<evidence type="ECO:0000256" key="1">
    <source>
        <dbReference type="SAM" id="Phobius"/>
    </source>
</evidence>
<keyword evidence="3" id="KW-1185">Reference proteome</keyword>
<reference evidence="2 3" key="1">
    <citation type="submission" date="2019-03" db="EMBL/GenBank/DDBJ databases">
        <title>Genomic Encyclopedia of Type Strains, Phase IV (KMG-IV): sequencing the most valuable type-strain genomes for metagenomic binning, comparative biology and taxonomic classification.</title>
        <authorList>
            <person name="Goeker M."/>
        </authorList>
    </citation>
    <scope>NUCLEOTIDE SEQUENCE [LARGE SCALE GENOMIC DNA]</scope>
    <source>
        <strain evidence="2 3">DSM 25964</strain>
    </source>
</reference>
<dbReference type="OrthoDB" id="9766854at2"/>
<feature type="transmembrane region" description="Helical" evidence="1">
    <location>
        <begin position="118"/>
        <end position="137"/>
    </location>
</feature>
<proteinExistence type="predicted"/>
<keyword evidence="1" id="KW-1133">Transmembrane helix</keyword>
<name>A0A4R8M9Y6_9BACT</name>
<sequence length="187" mass="19239">MKNRTLVLIALCIALNIGLGQAASTLKLPIFLDSIGTVLAALLMGPWIGMATGLVTNLLWGVISGPVAAAFAPVAMVIGLVAGLAARKGLFRSLAGAVIAGVVITLFVTLVATPIRTYLFGGVTGSGADFFVAYLTAVGQRLLQSVALTVIWTNLVDKIVACLVAQAVVRQLPGRIRSLFPGAENVA</sequence>
<dbReference type="Proteomes" id="UP000295066">
    <property type="component" value="Unassembled WGS sequence"/>
</dbReference>
<keyword evidence="1" id="KW-0812">Transmembrane</keyword>
<organism evidence="2 3">
    <name type="scientific">Aminivibrio pyruvatiphilus</name>
    <dbReference type="NCBI Taxonomy" id="1005740"/>
    <lineage>
        <taxon>Bacteria</taxon>
        <taxon>Thermotogati</taxon>
        <taxon>Synergistota</taxon>
        <taxon>Synergistia</taxon>
        <taxon>Synergistales</taxon>
        <taxon>Aminobacteriaceae</taxon>
        <taxon>Aminivibrio</taxon>
    </lineage>
</organism>
<evidence type="ECO:0000313" key="3">
    <source>
        <dbReference type="Proteomes" id="UP000295066"/>
    </source>
</evidence>
<feature type="transmembrane region" description="Helical" evidence="1">
    <location>
        <begin position="38"/>
        <end position="60"/>
    </location>
</feature>
<dbReference type="AlphaFoldDB" id="A0A4R8M9Y6"/>
<dbReference type="GO" id="GO:0022857">
    <property type="term" value="F:transmembrane transporter activity"/>
    <property type="evidence" value="ECO:0007669"/>
    <property type="project" value="InterPro"/>
</dbReference>
<dbReference type="RefSeq" id="WP_133957452.1">
    <property type="nucleotide sequence ID" value="NZ_SORI01000007.1"/>
</dbReference>